<dbReference type="SUPFAM" id="SSF53649">
    <property type="entry name" value="Alkaline phosphatase-like"/>
    <property type="match status" value="1"/>
</dbReference>
<dbReference type="EMBL" id="AM180088">
    <property type="protein sequence ID" value="CAJ52795.2"/>
    <property type="molecule type" value="Genomic_DNA"/>
</dbReference>
<evidence type="ECO:0000313" key="2">
    <source>
        <dbReference type="Proteomes" id="UP000001975"/>
    </source>
</evidence>
<dbReference type="AlphaFoldDB" id="Q18GV0"/>
<dbReference type="KEGG" id="hwa:HQ_2685A"/>
<gene>
    <name evidence="1" type="ordered locus">HQ_2685A</name>
</gene>
<reference evidence="1 2" key="1">
    <citation type="journal article" date="2006" name="BMC Genomics">
        <title>The genome of the square archaeon Haloquadratum walsbyi: life at the limits of water activity.</title>
        <authorList>
            <person name="Bolhuis H.H."/>
            <person name="Palm P.P."/>
            <person name="Wende A.W."/>
            <person name="Falb M.M."/>
            <person name="Rampp M.M."/>
            <person name="Rodriguez-Valera F.F."/>
            <person name="Pfeiffer F.F."/>
            <person name="Oesterhelt D.D."/>
        </authorList>
    </citation>
    <scope>NUCLEOTIDE SEQUENCE [LARGE SCALE GENOMIC DNA]</scope>
    <source>
        <strain evidence="2">DSM 16790 / HBSQ001</strain>
    </source>
</reference>
<dbReference type="HOGENOM" id="CLU_069530_0_0_2"/>
<name>Q18GV0_HALWD</name>
<proteinExistence type="predicted"/>
<keyword evidence="2" id="KW-1185">Reference proteome</keyword>
<organism evidence="1 2">
    <name type="scientific">Haloquadratum walsbyi (strain DSM 16790 / HBSQ001)</name>
    <dbReference type="NCBI Taxonomy" id="362976"/>
    <lineage>
        <taxon>Archaea</taxon>
        <taxon>Methanobacteriati</taxon>
        <taxon>Methanobacteriota</taxon>
        <taxon>Stenosarchaea group</taxon>
        <taxon>Halobacteria</taxon>
        <taxon>Halobacteriales</taxon>
        <taxon>Haloferacaceae</taxon>
        <taxon>Haloquadratum</taxon>
    </lineage>
</organism>
<dbReference type="Gene3D" id="3.40.720.10">
    <property type="entry name" value="Alkaline Phosphatase, subunit A"/>
    <property type="match status" value="1"/>
</dbReference>
<dbReference type="Proteomes" id="UP000001975">
    <property type="component" value="Chromosome"/>
</dbReference>
<dbReference type="RefSeq" id="WP_048066791.1">
    <property type="nucleotide sequence ID" value="NC_008212.1"/>
</dbReference>
<accession>Q18GV0</accession>
<dbReference type="InterPro" id="IPR017850">
    <property type="entry name" value="Alkaline_phosphatase_core_sf"/>
</dbReference>
<dbReference type="eggNOG" id="arCOG04525">
    <property type="taxonomic scope" value="Archaea"/>
</dbReference>
<sequence length="315" mass="35720">MYSLDNLQTLLKNPEGVVGVLHHFVGKVNQEYYRRFDTHSGFSVMDEEWDNLFLLDGCRYDLFEQTNTLQGTLESRQSPASSSSGFIKNSFHAKTFHDTVYVTANPHAFQIEPETFHATINLLDDEWNEDLLTVTPQTMADALREAHDTYPEKRIFGHFMQPHYPFIGEQGQQIDQGGVARRDKQGNVVERANIGDIWVKLQFQLNSLTPEAVWEAYRENLELVLDIIPDLAAELSGQTVLTSDHGNLVGDWIGPIPCRGFGHPPNLYVDTLTRVPWFDMGGTSRTITSDPPVVHESLENKTARKRLVDLGYAQD</sequence>
<protein>
    <submittedName>
        <fullName evidence="1">AlkP-core domain protein</fullName>
    </submittedName>
</protein>
<evidence type="ECO:0000313" key="1">
    <source>
        <dbReference type="EMBL" id="CAJ52795.2"/>
    </source>
</evidence>
<dbReference type="GeneID" id="4193072"/>